<evidence type="ECO:0000313" key="3">
    <source>
        <dbReference type="Proteomes" id="UP000507470"/>
    </source>
</evidence>
<dbReference type="OrthoDB" id="10596202at2759"/>
<keyword evidence="1" id="KW-1133">Transmembrane helix</keyword>
<keyword evidence="1" id="KW-0472">Membrane</keyword>
<keyword evidence="3" id="KW-1185">Reference proteome</keyword>
<organism evidence="2 3">
    <name type="scientific">Mytilus coruscus</name>
    <name type="common">Sea mussel</name>
    <dbReference type="NCBI Taxonomy" id="42192"/>
    <lineage>
        <taxon>Eukaryota</taxon>
        <taxon>Metazoa</taxon>
        <taxon>Spiralia</taxon>
        <taxon>Lophotrochozoa</taxon>
        <taxon>Mollusca</taxon>
        <taxon>Bivalvia</taxon>
        <taxon>Autobranchia</taxon>
        <taxon>Pteriomorphia</taxon>
        <taxon>Mytilida</taxon>
        <taxon>Mytiloidea</taxon>
        <taxon>Mytilidae</taxon>
        <taxon>Mytilinae</taxon>
        <taxon>Mytilus</taxon>
    </lineage>
</organism>
<dbReference type="EMBL" id="CACVKT020005661">
    <property type="protein sequence ID" value="CAC5396859.1"/>
    <property type="molecule type" value="Genomic_DNA"/>
</dbReference>
<name>A0A6J8CNC2_MYTCO</name>
<dbReference type="AlphaFoldDB" id="A0A6J8CNC2"/>
<proteinExistence type="predicted"/>
<accession>A0A6J8CNC2</accession>
<evidence type="ECO:0000256" key="1">
    <source>
        <dbReference type="SAM" id="Phobius"/>
    </source>
</evidence>
<evidence type="ECO:0000313" key="2">
    <source>
        <dbReference type="EMBL" id="CAC5396859.1"/>
    </source>
</evidence>
<protein>
    <submittedName>
        <fullName evidence="2">Uncharacterized protein</fullName>
    </submittedName>
</protein>
<keyword evidence="1" id="KW-0812">Transmembrane</keyword>
<feature type="transmembrane region" description="Helical" evidence="1">
    <location>
        <begin position="229"/>
        <end position="248"/>
    </location>
</feature>
<sequence>MYKAINGMISLPETDIIINKSDNQTRGANRLRQICTAKTEVYKQSFFPRTIQNWNQLPTMVTNSATLDDFKRTCTPFRCRSSILGFFPAAVTLSFMPVGDAPSIPNTKQSINSITQECPRTQKDWDDRAYEICPDNKTLYHCLYERNCSLVEVCRAPQGTNVETVLLDSSDNIFFNKWKNKIYSNSIDYWMIQYFYCHKHFNNSNPLLIVKRVKTTEKTIEKRPWEYDFAWSLVGVLLVSLIAIVCFFNRHSCLSILQSAYQFSLNCCYGCRQGQDSDKKENVHTAESCPPGNQPSSTVDRNCSSLNNTNNIYTAVNVDVR</sequence>
<dbReference type="Proteomes" id="UP000507470">
    <property type="component" value="Unassembled WGS sequence"/>
</dbReference>
<gene>
    <name evidence="2" type="ORF">MCOR_31363</name>
</gene>
<reference evidence="2 3" key="1">
    <citation type="submission" date="2020-06" db="EMBL/GenBank/DDBJ databases">
        <authorList>
            <person name="Li R."/>
            <person name="Bekaert M."/>
        </authorList>
    </citation>
    <scope>NUCLEOTIDE SEQUENCE [LARGE SCALE GENOMIC DNA]</scope>
    <source>
        <strain evidence="3">wild</strain>
    </source>
</reference>